<keyword evidence="9" id="KW-1185">Reference proteome</keyword>
<keyword evidence="3 6" id="KW-0235">DNA replication</keyword>
<keyword evidence="4 6" id="KW-0238">DNA-binding</keyword>
<comment type="similarity">
    <text evidence="2 6">Belongs to the DNA polymerase epsilon subunit B family.</text>
</comment>
<dbReference type="EMBL" id="JANCYU010000059">
    <property type="protein sequence ID" value="KAK4528046.1"/>
    <property type="molecule type" value="Genomic_DNA"/>
</dbReference>
<dbReference type="PANTHER" id="PTHR12708">
    <property type="entry name" value="DNA POLYMERASE EPSILON SUBUNIT B"/>
    <property type="match status" value="1"/>
</dbReference>
<comment type="function">
    <text evidence="6">Participates in DNA repair and in chromosomal DNA replication.</text>
</comment>
<gene>
    <name evidence="8" type="ORF">GAYE_SCF48G5980</name>
</gene>
<dbReference type="PIRSF" id="PIRSF000799">
    <property type="entry name" value="DNA_pol_eps_2"/>
    <property type="match status" value="1"/>
</dbReference>
<organism evidence="8 9">
    <name type="scientific">Galdieria yellowstonensis</name>
    <dbReference type="NCBI Taxonomy" id="3028027"/>
    <lineage>
        <taxon>Eukaryota</taxon>
        <taxon>Rhodophyta</taxon>
        <taxon>Bangiophyceae</taxon>
        <taxon>Galdieriales</taxon>
        <taxon>Galdieriaceae</taxon>
        <taxon>Galdieria</taxon>
    </lineage>
</organism>
<name>A0AAV9ILK3_9RHOD</name>
<keyword evidence="5 6" id="KW-0539">Nucleus</keyword>
<proteinExistence type="inferred from homology"/>
<comment type="subcellular location">
    <subcellularLocation>
        <location evidence="1 6">Nucleus</location>
    </subcellularLocation>
</comment>
<dbReference type="SUPFAM" id="SSF101756">
    <property type="entry name" value="Hypothetical protein YgiW"/>
    <property type="match status" value="1"/>
</dbReference>
<evidence type="ECO:0000256" key="1">
    <source>
        <dbReference type="ARBA" id="ARBA00004123"/>
    </source>
</evidence>
<accession>A0AAV9ILK3</accession>
<dbReference type="AlphaFoldDB" id="A0AAV9ILK3"/>
<dbReference type="GO" id="GO:0003677">
    <property type="term" value="F:DNA binding"/>
    <property type="evidence" value="ECO:0007669"/>
    <property type="project" value="UniProtKB-UniRule"/>
</dbReference>
<evidence type="ECO:0000313" key="9">
    <source>
        <dbReference type="Proteomes" id="UP001300502"/>
    </source>
</evidence>
<evidence type="ECO:0000256" key="6">
    <source>
        <dbReference type="PIRNR" id="PIRNR000799"/>
    </source>
</evidence>
<evidence type="ECO:0000313" key="8">
    <source>
        <dbReference type="EMBL" id="KAK4528046.1"/>
    </source>
</evidence>
<dbReference type="Gene3D" id="3.60.21.50">
    <property type="match status" value="1"/>
</dbReference>
<evidence type="ECO:0000256" key="2">
    <source>
        <dbReference type="ARBA" id="ARBA00009560"/>
    </source>
</evidence>
<dbReference type="GO" id="GO:0042276">
    <property type="term" value="P:error-prone translesion synthesis"/>
    <property type="evidence" value="ECO:0007669"/>
    <property type="project" value="TreeGrafter"/>
</dbReference>
<dbReference type="Proteomes" id="UP001300502">
    <property type="component" value="Unassembled WGS sequence"/>
</dbReference>
<dbReference type="InterPro" id="IPR016266">
    <property type="entry name" value="POLE2"/>
</dbReference>
<dbReference type="GO" id="GO:0006261">
    <property type="term" value="P:DNA-templated DNA replication"/>
    <property type="evidence" value="ECO:0007669"/>
    <property type="project" value="InterPro"/>
</dbReference>
<dbReference type="InterPro" id="IPR036700">
    <property type="entry name" value="BOBF_sf"/>
</dbReference>
<evidence type="ECO:0000256" key="4">
    <source>
        <dbReference type="ARBA" id="ARBA00023125"/>
    </source>
</evidence>
<dbReference type="PANTHER" id="PTHR12708:SF0">
    <property type="entry name" value="DNA POLYMERASE EPSILON SUBUNIT 2"/>
    <property type="match status" value="1"/>
</dbReference>
<dbReference type="Pfam" id="PF04042">
    <property type="entry name" value="DNA_pol_E_B"/>
    <property type="match status" value="1"/>
</dbReference>
<dbReference type="GO" id="GO:0008622">
    <property type="term" value="C:epsilon DNA polymerase complex"/>
    <property type="evidence" value="ECO:0007669"/>
    <property type="project" value="UniProtKB-UniRule"/>
</dbReference>
<protein>
    <recommendedName>
        <fullName evidence="6">DNA polymerase epsilon subunit</fullName>
    </recommendedName>
    <alternativeName>
        <fullName evidence="6">DNA polymerase II subunit 2</fullName>
    </alternativeName>
</protein>
<evidence type="ECO:0000256" key="5">
    <source>
        <dbReference type="ARBA" id="ARBA00023242"/>
    </source>
</evidence>
<feature type="domain" description="DNA polymerase alpha/delta/epsilon subunit B" evidence="7">
    <location>
        <begin position="270"/>
        <end position="474"/>
    </location>
</feature>
<dbReference type="InterPro" id="IPR007185">
    <property type="entry name" value="DNA_pol_a/d/e_bsu"/>
</dbReference>
<evidence type="ECO:0000256" key="3">
    <source>
        <dbReference type="ARBA" id="ARBA00022705"/>
    </source>
</evidence>
<evidence type="ECO:0000259" key="7">
    <source>
        <dbReference type="Pfam" id="PF04042"/>
    </source>
</evidence>
<comment type="caution">
    <text evidence="8">The sequence shown here is derived from an EMBL/GenBank/DDBJ whole genome shotgun (WGS) entry which is preliminary data.</text>
</comment>
<reference evidence="8 9" key="1">
    <citation type="submission" date="2022-07" db="EMBL/GenBank/DDBJ databases">
        <title>Genome-wide signatures of adaptation to extreme environments.</title>
        <authorList>
            <person name="Cho C.H."/>
            <person name="Yoon H.S."/>
        </authorList>
    </citation>
    <scope>NUCLEOTIDE SEQUENCE [LARGE SCALE GENOMIC DNA]</scope>
    <source>
        <strain evidence="8 9">108.79 E11</strain>
    </source>
</reference>
<sequence>MELRQQLYQLLKSRRISVQLDALNRLADFYTNNLENESLSAFVSKVSNLVSLYGSRNTIVSIDIAEKIIQHISKDLNKQCLRSTRVVDIFHEVPTISLAKDMTTVCLKESTGLKIFDTPENMLEMYRIRYKLLLSRALENVKASSLEQRESYSPFPKDLSYFTPIQNLNSTDQLHVNLFGILGKFQGDKYFIEDETGYIELDFGENSFLDRIYTQGCFVLLQGEWNGRVLLVTHMQMPSLKASSNSMVENKTLWQSYPADSDGREENQVVIILSDIWLDWESTLHKLERLFRTLRQDNICPDTVVLMGNFLSPAPNLDQEYFLRNGFQYLATLLHAHISNEQCQVVIVPGPNDPGIGEILPRPPPILNSFLTPLRHSFKFVTLTSNPTRLVCQGTTILLYRGNIQKKLVSHSVFHLSTDPNRLEVMLVETMLDQGHLCPLPTEIQPVFWHHEQSLWLFPPPPLLVLGCDGLKPFQHVYEQTKCFGTGSFALQGHYLMYESTKHHMKVCKIENK</sequence>